<proteinExistence type="predicted"/>
<sequence>MSDLQYFVNLRGEGPTYKRLLEDFVRDIKALLGRDHKAVIEISVHLNAGNGKKVTVWADKKFLKKLDLRNQS</sequence>
<protein>
    <submittedName>
        <fullName evidence="1">Uncharacterized protein</fullName>
    </submittedName>
</protein>
<keyword evidence="2" id="KW-1185">Reference proteome</keyword>
<evidence type="ECO:0000313" key="2">
    <source>
        <dbReference type="Proteomes" id="UP000073492"/>
    </source>
</evidence>
<accession>A0A139IEY1</accession>
<name>A0A139IEY1_9PEZI</name>
<dbReference type="Proteomes" id="UP000073492">
    <property type="component" value="Unassembled WGS sequence"/>
</dbReference>
<reference evidence="1 2" key="1">
    <citation type="submission" date="2015-07" db="EMBL/GenBank/DDBJ databases">
        <title>Comparative genomics of the Sigatoka disease complex on banana suggests a link between parallel evolutionary changes in Pseudocercospora fijiensis and Pseudocercospora eumusae and increased virulence on the banana host.</title>
        <authorList>
            <person name="Chang T.-C."/>
            <person name="Salvucci A."/>
            <person name="Crous P.W."/>
            <person name="Stergiopoulos I."/>
        </authorList>
    </citation>
    <scope>NUCLEOTIDE SEQUENCE [LARGE SCALE GENOMIC DNA]</scope>
    <source>
        <strain evidence="1 2">CBS 116634</strain>
    </source>
</reference>
<dbReference type="EMBL" id="LFZO01000122">
    <property type="protein sequence ID" value="KXT13301.1"/>
    <property type="molecule type" value="Genomic_DNA"/>
</dbReference>
<organism evidence="1 2">
    <name type="scientific">Pseudocercospora musae</name>
    <dbReference type="NCBI Taxonomy" id="113226"/>
    <lineage>
        <taxon>Eukaryota</taxon>
        <taxon>Fungi</taxon>
        <taxon>Dikarya</taxon>
        <taxon>Ascomycota</taxon>
        <taxon>Pezizomycotina</taxon>
        <taxon>Dothideomycetes</taxon>
        <taxon>Dothideomycetidae</taxon>
        <taxon>Mycosphaerellales</taxon>
        <taxon>Mycosphaerellaceae</taxon>
        <taxon>Pseudocercospora</taxon>
    </lineage>
</organism>
<comment type="caution">
    <text evidence="1">The sequence shown here is derived from an EMBL/GenBank/DDBJ whole genome shotgun (WGS) entry which is preliminary data.</text>
</comment>
<dbReference type="AlphaFoldDB" id="A0A139IEY1"/>
<evidence type="ECO:0000313" key="1">
    <source>
        <dbReference type="EMBL" id="KXT13301.1"/>
    </source>
</evidence>
<gene>
    <name evidence="1" type="ORF">AC579_7251</name>
</gene>